<dbReference type="Proteomes" id="UP000015453">
    <property type="component" value="Unassembled WGS sequence"/>
</dbReference>
<dbReference type="InterPro" id="IPR017853">
    <property type="entry name" value="GH"/>
</dbReference>
<dbReference type="Pfam" id="PF03662">
    <property type="entry name" value="Glyco_hydro_79n"/>
    <property type="match status" value="1"/>
</dbReference>
<dbReference type="InterPro" id="IPR005199">
    <property type="entry name" value="Glyco_hydro_79"/>
</dbReference>
<sequence length="523" mass="57158">MMGLSFFWLWFVSQPVSQALKGTLYIDGAAPPIATVDEDFICATMDWWPPTKCDYGTCSWGNASLLNLDLTSSLLVNAVKAFSPLKLRLGGTLQDNVRYQTADDDSSTPCNEFVSNSSEMFGFTSGCLSLSRWDELNNFFKKTGANVVFGLNGLAGRHIGSDGTCTGAWDPTNALSLIRHTVDNGYPVHGWELGNELSGRGTGARVAADQYASDVIILHRSLQDIYKRYENKPLVLGPGGFFDSAWFASFTKAASNTLQAVTHHVYNLGPGVDEHLVNKILDPSYLDGGAEAFKNLQNILKSNSDSTVAWVGEAGGAYNSGHNLVSNAFVSSFWYLDQLGMASLYDTKTYCRQTLIGGNYGLLNTTTFVPNPDYYSALLWHRLMGRQVLSTSFTGTKKIRVYTHCSKSTGGITVLLMNLDNTTAVDVDLSVGNGVADQSFAQLRIRESDATENKLMREEYHLSAKDGDLHSQTVILNGEEIHVINSSEIPHLKPKLVEPWDPLTVAPLSIVFAQIPTIKVPAC</sequence>
<evidence type="ECO:0000256" key="6">
    <source>
        <dbReference type="ARBA" id="ARBA00023136"/>
    </source>
</evidence>
<dbReference type="SUPFAM" id="SSF51445">
    <property type="entry name" value="(Trans)glycosidases"/>
    <property type="match status" value="1"/>
</dbReference>
<comment type="function">
    <text evidence="10">Endoglycosidase which is a cell surface and extracellular matrix-degrading enzyme. Cleaves heparan sulfate proteoglycans (HSPGs) into heparan sulfate side chains and core proteoglycans.</text>
</comment>
<evidence type="ECO:0000256" key="7">
    <source>
        <dbReference type="ARBA" id="ARBA00023180"/>
    </source>
</evidence>
<evidence type="ECO:0000313" key="13">
    <source>
        <dbReference type="Proteomes" id="UP000015453"/>
    </source>
</evidence>
<evidence type="ECO:0000256" key="2">
    <source>
        <dbReference type="ARBA" id="ARBA00009800"/>
    </source>
</evidence>
<evidence type="ECO:0000313" key="12">
    <source>
        <dbReference type="EMBL" id="EPS66918.1"/>
    </source>
</evidence>
<keyword evidence="7" id="KW-0325">Glycoprotein</keyword>
<feature type="chain" id="PRO_5004549760" description="Heparanase-like protein 3" evidence="11">
    <location>
        <begin position="20"/>
        <end position="523"/>
    </location>
</feature>
<keyword evidence="3" id="KW-0964">Secreted</keyword>
<dbReference type="GO" id="GO:0005576">
    <property type="term" value="C:extracellular region"/>
    <property type="evidence" value="ECO:0007669"/>
    <property type="project" value="UniProtKB-SubCell"/>
</dbReference>
<evidence type="ECO:0000256" key="8">
    <source>
        <dbReference type="ARBA" id="ARBA00023228"/>
    </source>
</evidence>
<dbReference type="GO" id="GO:0004566">
    <property type="term" value="F:beta-glucuronidase activity"/>
    <property type="evidence" value="ECO:0007669"/>
    <property type="project" value="TreeGrafter"/>
</dbReference>
<evidence type="ECO:0000256" key="4">
    <source>
        <dbReference type="ARBA" id="ARBA00022729"/>
    </source>
</evidence>
<keyword evidence="13" id="KW-1185">Reference proteome</keyword>
<feature type="signal peptide" evidence="11">
    <location>
        <begin position="1"/>
        <end position="19"/>
    </location>
</feature>
<dbReference type="OrthoDB" id="726732at2759"/>
<keyword evidence="6" id="KW-0472">Membrane</keyword>
<comment type="subcellular location">
    <subcellularLocation>
        <location evidence="9">Lysosome membrane</location>
        <topology evidence="9">Peripheral membrane protein</topology>
    </subcellularLocation>
    <subcellularLocation>
        <location evidence="1">Secreted</location>
    </subcellularLocation>
</comment>
<protein>
    <recommendedName>
        <fullName evidence="14">Heparanase-like protein 3</fullName>
    </recommendedName>
</protein>
<reference evidence="12 13" key="1">
    <citation type="journal article" date="2013" name="BMC Genomics">
        <title>The miniature genome of a carnivorous plant Genlisea aurea contains a low number of genes and short non-coding sequences.</title>
        <authorList>
            <person name="Leushkin E.V."/>
            <person name="Sutormin R.A."/>
            <person name="Nabieva E.R."/>
            <person name="Penin A.A."/>
            <person name="Kondrashov A.S."/>
            <person name="Logacheva M.D."/>
        </authorList>
    </citation>
    <scope>NUCLEOTIDE SEQUENCE [LARGE SCALE GENOMIC DNA]</scope>
</reference>
<proteinExistence type="inferred from homology"/>
<gene>
    <name evidence="12" type="ORF">M569_07858</name>
</gene>
<feature type="non-terminal residue" evidence="12">
    <location>
        <position position="523"/>
    </location>
</feature>
<comment type="caution">
    <text evidence="12">The sequence shown here is derived from an EMBL/GenBank/DDBJ whole genome shotgun (WGS) entry which is preliminary data.</text>
</comment>
<evidence type="ECO:0000256" key="9">
    <source>
        <dbReference type="ARBA" id="ARBA00023765"/>
    </source>
</evidence>
<dbReference type="Gene3D" id="3.20.20.80">
    <property type="entry name" value="Glycosidases"/>
    <property type="match status" value="1"/>
</dbReference>
<keyword evidence="5" id="KW-0378">Hydrolase</keyword>
<dbReference type="AlphaFoldDB" id="S8DUU3"/>
<comment type="similarity">
    <text evidence="2">Belongs to the glycosyl hydrolase 79 family.</text>
</comment>
<dbReference type="FunFam" id="3.20.20.80:FF:000023">
    <property type="entry name" value="heparanase-like protein 3"/>
    <property type="match status" value="1"/>
</dbReference>
<dbReference type="PANTHER" id="PTHR14363:SF17">
    <property type="entry name" value="HEPARANASE-LIKE PROTEIN 3"/>
    <property type="match status" value="1"/>
</dbReference>
<name>S8DUU3_9LAMI</name>
<accession>S8DUU3</accession>
<evidence type="ECO:0000256" key="5">
    <source>
        <dbReference type="ARBA" id="ARBA00022801"/>
    </source>
</evidence>
<evidence type="ECO:0000256" key="1">
    <source>
        <dbReference type="ARBA" id="ARBA00004613"/>
    </source>
</evidence>
<dbReference type="PANTHER" id="PTHR14363">
    <property type="entry name" value="HEPARANASE-RELATED"/>
    <property type="match status" value="1"/>
</dbReference>
<dbReference type="EMBL" id="AUSU01003402">
    <property type="protein sequence ID" value="EPS66918.1"/>
    <property type="molecule type" value="Genomic_DNA"/>
</dbReference>
<keyword evidence="8" id="KW-0458">Lysosome</keyword>
<keyword evidence="4 11" id="KW-0732">Signal</keyword>
<evidence type="ECO:0000256" key="11">
    <source>
        <dbReference type="SAM" id="SignalP"/>
    </source>
</evidence>
<evidence type="ECO:0008006" key="14">
    <source>
        <dbReference type="Google" id="ProtNLM"/>
    </source>
</evidence>
<evidence type="ECO:0000256" key="10">
    <source>
        <dbReference type="ARBA" id="ARBA00055929"/>
    </source>
</evidence>
<evidence type="ECO:0000256" key="3">
    <source>
        <dbReference type="ARBA" id="ARBA00022525"/>
    </source>
</evidence>
<organism evidence="12 13">
    <name type="scientific">Genlisea aurea</name>
    <dbReference type="NCBI Taxonomy" id="192259"/>
    <lineage>
        <taxon>Eukaryota</taxon>
        <taxon>Viridiplantae</taxon>
        <taxon>Streptophyta</taxon>
        <taxon>Embryophyta</taxon>
        <taxon>Tracheophyta</taxon>
        <taxon>Spermatophyta</taxon>
        <taxon>Magnoliopsida</taxon>
        <taxon>eudicotyledons</taxon>
        <taxon>Gunneridae</taxon>
        <taxon>Pentapetalae</taxon>
        <taxon>asterids</taxon>
        <taxon>lamiids</taxon>
        <taxon>Lamiales</taxon>
        <taxon>Lentibulariaceae</taxon>
        <taxon>Genlisea</taxon>
    </lineage>
</organism>
<dbReference type="GO" id="GO:0009505">
    <property type="term" value="C:plant-type cell wall"/>
    <property type="evidence" value="ECO:0007669"/>
    <property type="project" value="TreeGrafter"/>
</dbReference>
<dbReference type="GO" id="GO:0005765">
    <property type="term" value="C:lysosomal membrane"/>
    <property type="evidence" value="ECO:0007669"/>
    <property type="project" value="UniProtKB-SubCell"/>
</dbReference>